<dbReference type="EMBL" id="VICG01000012">
    <property type="protein sequence ID" value="KAA8566509.1"/>
    <property type="molecule type" value="Genomic_DNA"/>
</dbReference>
<accession>A0A5M9JF13</accession>
<proteinExistence type="predicted"/>
<protein>
    <submittedName>
        <fullName evidence="1">Uncharacterized protein</fullName>
    </submittedName>
</protein>
<dbReference type="Proteomes" id="UP000322873">
    <property type="component" value="Unassembled WGS sequence"/>
</dbReference>
<reference evidence="1 2" key="1">
    <citation type="submission" date="2019-06" db="EMBL/GenBank/DDBJ databases">
        <title>Genome Sequence of the Brown Rot Fungal Pathogen Monilinia fructicola.</title>
        <authorList>
            <person name="De Miccolis Angelini R.M."/>
            <person name="Landi L."/>
            <person name="Abate D."/>
            <person name="Pollastro S."/>
            <person name="Romanazzi G."/>
            <person name="Faretra F."/>
        </authorList>
    </citation>
    <scope>NUCLEOTIDE SEQUENCE [LARGE SCALE GENOMIC DNA]</scope>
    <source>
        <strain evidence="1 2">Mfrc123</strain>
    </source>
</reference>
<organism evidence="1 2">
    <name type="scientific">Monilinia fructicola</name>
    <name type="common">Brown rot fungus</name>
    <name type="synonym">Ciboria fructicola</name>
    <dbReference type="NCBI Taxonomy" id="38448"/>
    <lineage>
        <taxon>Eukaryota</taxon>
        <taxon>Fungi</taxon>
        <taxon>Dikarya</taxon>
        <taxon>Ascomycota</taxon>
        <taxon>Pezizomycotina</taxon>
        <taxon>Leotiomycetes</taxon>
        <taxon>Helotiales</taxon>
        <taxon>Sclerotiniaceae</taxon>
        <taxon>Monilinia</taxon>
    </lineage>
</organism>
<dbReference type="AlphaFoldDB" id="A0A5M9JF13"/>
<sequence length="96" mass="11224">MISHPSVNKPYVYFQSKHDSGNKQLLFIGTCILYRTNRHSDQGKCDPPFPNRQPCIVIIRNETILCYRPEGNSHLRFPNLEILGRIQFIAIWHSSR</sequence>
<comment type="caution">
    <text evidence="1">The sequence shown here is derived from an EMBL/GenBank/DDBJ whole genome shotgun (WGS) entry which is preliminary data.</text>
</comment>
<keyword evidence="2" id="KW-1185">Reference proteome</keyword>
<gene>
    <name evidence="1" type="ORF">EYC84_009068</name>
</gene>
<evidence type="ECO:0000313" key="1">
    <source>
        <dbReference type="EMBL" id="KAA8566509.1"/>
    </source>
</evidence>
<evidence type="ECO:0000313" key="2">
    <source>
        <dbReference type="Proteomes" id="UP000322873"/>
    </source>
</evidence>
<name>A0A5M9JF13_MONFR</name>